<dbReference type="RefSeq" id="XP_046007185.1">
    <property type="nucleotide sequence ID" value="XM_046151389.1"/>
</dbReference>
<name>A0A9P9BK96_9PEZI</name>
<evidence type="ECO:0000313" key="1">
    <source>
        <dbReference type="EMBL" id="KAH7020984.1"/>
    </source>
</evidence>
<organism evidence="1 2">
    <name type="scientific">Microdochium trichocladiopsis</name>
    <dbReference type="NCBI Taxonomy" id="1682393"/>
    <lineage>
        <taxon>Eukaryota</taxon>
        <taxon>Fungi</taxon>
        <taxon>Dikarya</taxon>
        <taxon>Ascomycota</taxon>
        <taxon>Pezizomycotina</taxon>
        <taxon>Sordariomycetes</taxon>
        <taxon>Xylariomycetidae</taxon>
        <taxon>Xylariales</taxon>
        <taxon>Microdochiaceae</taxon>
        <taxon>Microdochium</taxon>
    </lineage>
</organism>
<sequence>MSFLMLRDRISKYCCLQLSRVSNSVQYSHKEPFGTHVRSQLLLLGLVVRLLGSLGGRGSRLVGLLRIALALLLPLLELRLGDLLSSHLVEVQVGDLLGRGRFRVGHVWGSIASAYDVLRAIELLASRTKVRGTFIKSMSWIFATMAGHYFLSLSHAHSLSRGSRQSADAG</sequence>
<evidence type="ECO:0000313" key="2">
    <source>
        <dbReference type="Proteomes" id="UP000756346"/>
    </source>
</evidence>
<protein>
    <submittedName>
        <fullName evidence="1">Uncharacterized protein</fullName>
    </submittedName>
</protein>
<dbReference type="AlphaFoldDB" id="A0A9P9BK96"/>
<dbReference type="EMBL" id="JAGTJQ010000010">
    <property type="protein sequence ID" value="KAH7020984.1"/>
    <property type="molecule type" value="Genomic_DNA"/>
</dbReference>
<gene>
    <name evidence="1" type="ORF">B0I36DRAFT_27617</name>
</gene>
<dbReference type="Proteomes" id="UP000756346">
    <property type="component" value="Unassembled WGS sequence"/>
</dbReference>
<keyword evidence="2" id="KW-1185">Reference proteome</keyword>
<accession>A0A9P9BK96</accession>
<dbReference type="GeneID" id="70180935"/>
<comment type="caution">
    <text evidence="1">The sequence shown here is derived from an EMBL/GenBank/DDBJ whole genome shotgun (WGS) entry which is preliminary data.</text>
</comment>
<proteinExistence type="predicted"/>
<reference evidence="1" key="1">
    <citation type="journal article" date="2021" name="Nat. Commun.">
        <title>Genetic determinants of endophytism in the Arabidopsis root mycobiome.</title>
        <authorList>
            <person name="Mesny F."/>
            <person name="Miyauchi S."/>
            <person name="Thiergart T."/>
            <person name="Pickel B."/>
            <person name="Atanasova L."/>
            <person name="Karlsson M."/>
            <person name="Huettel B."/>
            <person name="Barry K.W."/>
            <person name="Haridas S."/>
            <person name="Chen C."/>
            <person name="Bauer D."/>
            <person name="Andreopoulos W."/>
            <person name="Pangilinan J."/>
            <person name="LaButti K."/>
            <person name="Riley R."/>
            <person name="Lipzen A."/>
            <person name="Clum A."/>
            <person name="Drula E."/>
            <person name="Henrissat B."/>
            <person name="Kohler A."/>
            <person name="Grigoriev I.V."/>
            <person name="Martin F.M."/>
            <person name="Hacquard S."/>
        </authorList>
    </citation>
    <scope>NUCLEOTIDE SEQUENCE</scope>
    <source>
        <strain evidence="1">MPI-CAGE-CH-0230</strain>
    </source>
</reference>